<keyword evidence="2" id="KW-0520">NAD</keyword>
<dbReference type="InterPro" id="IPR006140">
    <property type="entry name" value="D-isomer_DH_NAD-bd"/>
</dbReference>
<dbReference type="EMBL" id="CDHN01000007">
    <property type="protein sequence ID" value="CEJ94816.1"/>
    <property type="molecule type" value="Genomic_DNA"/>
</dbReference>
<dbReference type="PANTHER" id="PTHR43333">
    <property type="entry name" value="2-HACID_DH_C DOMAIN-CONTAINING PROTEIN"/>
    <property type="match status" value="1"/>
</dbReference>
<dbReference type="CDD" id="cd12163">
    <property type="entry name" value="2-Hacid_dh_5"/>
    <property type="match status" value="1"/>
</dbReference>
<evidence type="ECO:0000313" key="5">
    <source>
        <dbReference type="Proteomes" id="UP000039046"/>
    </source>
</evidence>
<evidence type="ECO:0000256" key="1">
    <source>
        <dbReference type="ARBA" id="ARBA00023002"/>
    </source>
</evidence>
<accession>A0A0A1TCP9</accession>
<dbReference type="Gene3D" id="3.40.50.720">
    <property type="entry name" value="NAD(P)-binding Rossmann-like Domain"/>
    <property type="match status" value="2"/>
</dbReference>
<feature type="domain" description="D-isomer specific 2-hydroxyacid dehydrogenase NAD-binding" evidence="3">
    <location>
        <begin position="241"/>
        <end position="332"/>
    </location>
</feature>
<gene>
    <name evidence="4" type="ORF">VHEMI10325</name>
</gene>
<keyword evidence="1" id="KW-0560">Oxidoreductase</keyword>
<dbReference type="PANTHER" id="PTHR43333:SF1">
    <property type="entry name" value="D-ISOMER SPECIFIC 2-HYDROXYACID DEHYDROGENASE NAD-BINDING DOMAIN-CONTAINING PROTEIN"/>
    <property type="match status" value="1"/>
</dbReference>
<feature type="domain" description="D-isomer specific 2-hydroxyacid dehydrogenase NAD-binding" evidence="3">
    <location>
        <begin position="134"/>
        <end position="205"/>
    </location>
</feature>
<dbReference type="InterPro" id="IPR029752">
    <property type="entry name" value="D-isomer_DH_CS1"/>
</dbReference>
<evidence type="ECO:0000256" key="2">
    <source>
        <dbReference type="ARBA" id="ARBA00023027"/>
    </source>
</evidence>
<protein>
    <recommendedName>
        <fullName evidence="3">D-isomer specific 2-hydroxyacid dehydrogenase NAD-binding domain-containing protein</fullName>
    </recommendedName>
</protein>
<dbReference type="STRING" id="1531966.A0A0A1TCP9"/>
<evidence type="ECO:0000313" key="4">
    <source>
        <dbReference type="EMBL" id="CEJ94816.1"/>
    </source>
</evidence>
<dbReference type="Pfam" id="PF02826">
    <property type="entry name" value="2-Hacid_dh_C"/>
    <property type="match status" value="2"/>
</dbReference>
<name>A0A0A1TCP9_9HYPO</name>
<dbReference type="OrthoDB" id="298012at2759"/>
<dbReference type="GO" id="GO:0051287">
    <property type="term" value="F:NAD binding"/>
    <property type="evidence" value="ECO:0007669"/>
    <property type="project" value="InterPro"/>
</dbReference>
<organism evidence="4 5">
    <name type="scientific">[Torrubiella] hemipterigena</name>
    <dbReference type="NCBI Taxonomy" id="1531966"/>
    <lineage>
        <taxon>Eukaryota</taxon>
        <taxon>Fungi</taxon>
        <taxon>Dikarya</taxon>
        <taxon>Ascomycota</taxon>
        <taxon>Pezizomycotina</taxon>
        <taxon>Sordariomycetes</taxon>
        <taxon>Hypocreomycetidae</taxon>
        <taxon>Hypocreales</taxon>
        <taxon>Clavicipitaceae</taxon>
        <taxon>Clavicipitaceae incertae sedis</taxon>
        <taxon>'Torrubiella' clade</taxon>
    </lineage>
</organism>
<evidence type="ECO:0000259" key="3">
    <source>
        <dbReference type="Pfam" id="PF02826"/>
    </source>
</evidence>
<sequence>MQQPNKTLKGHKLVILFGLTGPPKTIQAAVFPEDWIAELTELFSDLKIANIKGVTWGTDDFQAKFPDEEWKDATIVVTGSALPTPEMAPNLEYIQIQIAGANHMLKNRLITETNVKLCNASGIHGTQIAEWVVATFLSFRHQLLQYNSLQSQAKWHKLGNGAQDSVGQRIGILGYGAVGRQVARVFKALGMVIHACTLRPRETPESRKDDTYVTPGCGDPDGLLPSKWFSASSKAGLHEFLLSGLDILVLAIPLTSKTQGIIGREELRLLSAKRTFISNVARGEVIDTDALIEAVEADLICGAALDVTDPEPLPDGHRLWSTKNVIITPHVSGDSEVYARRVFEVLKHNLVRLSNGEELSNQVDKISGY</sequence>
<dbReference type="Proteomes" id="UP000039046">
    <property type="component" value="Unassembled WGS sequence"/>
</dbReference>
<dbReference type="PROSITE" id="PS00065">
    <property type="entry name" value="D_2_HYDROXYACID_DH_1"/>
    <property type="match status" value="1"/>
</dbReference>
<dbReference type="HOGENOM" id="CLU_019796_1_0_1"/>
<keyword evidence="5" id="KW-1185">Reference proteome</keyword>
<dbReference type="SUPFAM" id="SSF52283">
    <property type="entry name" value="Formate/glycerate dehydrogenase catalytic domain-like"/>
    <property type="match status" value="1"/>
</dbReference>
<dbReference type="AlphaFoldDB" id="A0A0A1TCP9"/>
<dbReference type="GO" id="GO:0016491">
    <property type="term" value="F:oxidoreductase activity"/>
    <property type="evidence" value="ECO:0007669"/>
    <property type="project" value="UniProtKB-KW"/>
</dbReference>
<proteinExistence type="predicted"/>
<dbReference type="SUPFAM" id="SSF51735">
    <property type="entry name" value="NAD(P)-binding Rossmann-fold domains"/>
    <property type="match status" value="1"/>
</dbReference>
<reference evidence="4 5" key="1">
    <citation type="journal article" date="2015" name="Genome Announc.">
        <title>Draft Genome Sequence and Gene Annotation of the Entomopathogenic Fungus Verticillium hemipterigenum.</title>
        <authorList>
            <person name="Horn F."/>
            <person name="Habel A."/>
            <person name="Scharf D.H."/>
            <person name="Dworschak J."/>
            <person name="Brakhage A.A."/>
            <person name="Guthke R."/>
            <person name="Hertweck C."/>
            <person name="Linde J."/>
        </authorList>
    </citation>
    <scope>NUCLEOTIDE SEQUENCE [LARGE SCALE GENOMIC DNA]</scope>
</reference>
<dbReference type="InterPro" id="IPR036291">
    <property type="entry name" value="NAD(P)-bd_dom_sf"/>
</dbReference>